<accession>A0A0N4ZCF2</accession>
<dbReference type="GO" id="GO:0051119">
    <property type="term" value="F:sugar transmembrane transporter activity"/>
    <property type="evidence" value="ECO:0007669"/>
    <property type="project" value="InterPro"/>
</dbReference>
<dbReference type="PANTHER" id="PTHR10791:SF245">
    <property type="entry name" value="SUGAR TRANSPORTER SWEET"/>
    <property type="match status" value="1"/>
</dbReference>
<feature type="transmembrane region" description="Helical" evidence="9">
    <location>
        <begin position="93"/>
        <end position="111"/>
    </location>
</feature>
<organism evidence="10 11">
    <name type="scientific">Parastrongyloides trichosuri</name>
    <name type="common">Possum-specific nematode worm</name>
    <dbReference type="NCBI Taxonomy" id="131310"/>
    <lineage>
        <taxon>Eukaryota</taxon>
        <taxon>Metazoa</taxon>
        <taxon>Ecdysozoa</taxon>
        <taxon>Nematoda</taxon>
        <taxon>Chromadorea</taxon>
        <taxon>Rhabditida</taxon>
        <taxon>Tylenchina</taxon>
        <taxon>Panagrolaimomorpha</taxon>
        <taxon>Strongyloidoidea</taxon>
        <taxon>Strongyloididae</taxon>
        <taxon>Parastrongyloides</taxon>
    </lineage>
</organism>
<evidence type="ECO:0000256" key="4">
    <source>
        <dbReference type="ARBA" id="ARBA00022597"/>
    </source>
</evidence>
<evidence type="ECO:0000256" key="3">
    <source>
        <dbReference type="ARBA" id="ARBA00022448"/>
    </source>
</evidence>
<keyword evidence="5 9" id="KW-0812">Transmembrane</keyword>
<evidence type="ECO:0000256" key="1">
    <source>
        <dbReference type="ARBA" id="ARBA00004127"/>
    </source>
</evidence>
<dbReference type="InterPro" id="IPR004316">
    <property type="entry name" value="SWEET_rpt"/>
</dbReference>
<dbReference type="InterPro" id="IPR047664">
    <property type="entry name" value="SWEET"/>
</dbReference>
<comment type="function">
    <text evidence="9">Mediates sugar transport across membranes.</text>
</comment>
<protein>
    <recommendedName>
        <fullName evidence="9">Sugar transporter SWEET</fullName>
    </recommendedName>
</protein>
<dbReference type="PANTHER" id="PTHR10791">
    <property type="entry name" value="RAG1-ACTIVATING PROTEIN 1"/>
    <property type="match status" value="1"/>
</dbReference>
<dbReference type="GO" id="GO:0016020">
    <property type="term" value="C:membrane"/>
    <property type="evidence" value="ECO:0007669"/>
    <property type="project" value="InterPro"/>
</dbReference>
<dbReference type="Gene3D" id="1.20.1280.290">
    <property type="match status" value="2"/>
</dbReference>
<evidence type="ECO:0000313" key="11">
    <source>
        <dbReference type="WBParaSite" id="PTRK_0000520600.1"/>
    </source>
</evidence>
<comment type="subcellular location">
    <subcellularLocation>
        <location evidence="1">Endomembrane system</location>
        <topology evidence="1">Multi-pass membrane protein</topology>
    </subcellularLocation>
</comment>
<feature type="transmembrane region" description="Helical" evidence="9">
    <location>
        <begin position="6"/>
        <end position="26"/>
    </location>
</feature>
<evidence type="ECO:0000256" key="8">
    <source>
        <dbReference type="ARBA" id="ARBA00023136"/>
    </source>
</evidence>
<keyword evidence="8 9" id="KW-0472">Membrane</keyword>
<dbReference type="WBParaSite" id="PTRK_0000520600.1">
    <property type="protein sequence ID" value="PTRK_0000520600.1"/>
    <property type="gene ID" value="PTRK_0000520600"/>
</dbReference>
<evidence type="ECO:0000256" key="5">
    <source>
        <dbReference type="ARBA" id="ARBA00022692"/>
    </source>
</evidence>
<evidence type="ECO:0000256" key="6">
    <source>
        <dbReference type="ARBA" id="ARBA00022737"/>
    </source>
</evidence>
<reference evidence="11" key="1">
    <citation type="submission" date="2017-02" db="UniProtKB">
        <authorList>
            <consortium name="WormBaseParasite"/>
        </authorList>
    </citation>
    <scope>IDENTIFICATION</scope>
</reference>
<evidence type="ECO:0000313" key="10">
    <source>
        <dbReference type="Proteomes" id="UP000038045"/>
    </source>
</evidence>
<name>A0A0N4ZCF2_PARTI</name>
<feature type="transmembrane region" description="Helical" evidence="9">
    <location>
        <begin position="68"/>
        <end position="86"/>
    </location>
</feature>
<feature type="transmembrane region" description="Helical" evidence="9">
    <location>
        <begin position="182"/>
        <end position="202"/>
    </location>
</feature>
<keyword evidence="6" id="KW-0677">Repeat</keyword>
<evidence type="ECO:0000256" key="9">
    <source>
        <dbReference type="RuleBase" id="RU910715"/>
    </source>
</evidence>
<comment type="similarity">
    <text evidence="2 9">Belongs to the SWEET sugar transporter family.</text>
</comment>
<comment type="caution">
    <text evidence="9">Lacks conserved residue(s) required for the propagation of feature annotation.</text>
</comment>
<keyword evidence="7 9" id="KW-1133">Transmembrane helix</keyword>
<dbReference type="Pfam" id="PF03083">
    <property type="entry name" value="MtN3_slv"/>
    <property type="match status" value="1"/>
</dbReference>
<sequence length="223" mass="25251">MNFTDAFGVYVGILGISLCLLPLISVKQWVKKNSSDGFPSAGYHTGTFINAIWLKFGLMSQIDNQNTFLSIMLVLNAIYSFIYFYYSSNKKRFIIETILTIFLIYGILTYTDSLEIEDGVKCIGRVASFSNSLRFVPAFADIYNVIKIKTTENVPFQQTVAFAFILSQFLTHSLLTGNYYRMYTQIAGLSTIAIYFVLYIVYPPQTWKVPILGVGAKESKKDN</sequence>
<dbReference type="GO" id="GO:0012505">
    <property type="term" value="C:endomembrane system"/>
    <property type="evidence" value="ECO:0007669"/>
    <property type="project" value="UniProtKB-SubCell"/>
</dbReference>
<evidence type="ECO:0000256" key="7">
    <source>
        <dbReference type="ARBA" id="ARBA00022989"/>
    </source>
</evidence>
<evidence type="ECO:0000256" key="2">
    <source>
        <dbReference type="ARBA" id="ARBA00007809"/>
    </source>
</evidence>
<keyword evidence="3 9" id="KW-0813">Transport</keyword>
<dbReference type="Proteomes" id="UP000038045">
    <property type="component" value="Unplaced"/>
</dbReference>
<keyword evidence="4 9" id="KW-0762">Sugar transport</keyword>
<proteinExistence type="inferred from homology"/>
<keyword evidence="10" id="KW-1185">Reference proteome</keyword>
<dbReference type="AlphaFoldDB" id="A0A0N4ZCF2"/>